<dbReference type="EMBL" id="MSAE01000039">
    <property type="protein sequence ID" value="PUX10770.1"/>
    <property type="molecule type" value="Genomic_DNA"/>
</dbReference>
<dbReference type="AlphaFoldDB" id="A0A2T7ANM3"/>
<proteinExistence type="predicted"/>
<dbReference type="RefSeq" id="WP_075193785.1">
    <property type="nucleotide sequence ID" value="NZ_JADKNN010000044.1"/>
</dbReference>
<evidence type="ECO:0000313" key="2">
    <source>
        <dbReference type="EMBL" id="KAB0874744.1"/>
    </source>
</evidence>
<feature type="transmembrane region" description="Helical" evidence="1">
    <location>
        <begin position="7"/>
        <end position="29"/>
    </location>
</feature>
<feature type="transmembrane region" description="Helical" evidence="1">
    <location>
        <begin position="93"/>
        <end position="110"/>
    </location>
</feature>
<evidence type="ECO:0000256" key="1">
    <source>
        <dbReference type="SAM" id="Phobius"/>
    </source>
</evidence>
<accession>A0A2T7ANM3</accession>
<reference evidence="2 5" key="2">
    <citation type="submission" date="2019-08" db="EMBL/GenBank/DDBJ databases">
        <title>Prevalence, distribution, and phylogeny of type two toxin-antitoxin genes possessed by Cronobacter species where C. sakazakii homologs follow sequence type lineages.</title>
        <authorList>
            <person name="Finkelstein S."/>
            <person name="Negrete F."/>
            <person name="Jang H."/>
            <person name="Gopinath G.R."/>
            <person name="Tall B.D."/>
        </authorList>
    </citation>
    <scope>NUCLEOTIDE SEQUENCE [LARGE SCALE GENOMIC DNA]</scope>
    <source>
        <strain evidence="2 5">MOD1_GK1257</strain>
    </source>
</reference>
<feature type="transmembrane region" description="Helical" evidence="1">
    <location>
        <begin position="35"/>
        <end position="53"/>
    </location>
</feature>
<dbReference type="Proteomes" id="UP000244378">
    <property type="component" value="Unassembled WGS sequence"/>
</dbReference>
<organism evidence="3 4">
    <name type="scientific">Cronobacter muytjensii</name>
    <dbReference type="NCBI Taxonomy" id="413501"/>
    <lineage>
        <taxon>Bacteria</taxon>
        <taxon>Pseudomonadati</taxon>
        <taxon>Pseudomonadota</taxon>
        <taxon>Gammaproteobacteria</taxon>
        <taxon>Enterobacterales</taxon>
        <taxon>Enterobacteriaceae</taxon>
        <taxon>Cronobacter</taxon>
    </lineage>
</organism>
<dbReference type="OrthoDB" id="6609894at2"/>
<dbReference type="EMBL" id="WAGD01000060">
    <property type="protein sequence ID" value="KAB0874744.1"/>
    <property type="molecule type" value="Genomic_DNA"/>
</dbReference>
<protein>
    <submittedName>
        <fullName evidence="3">Uncharacterized protein</fullName>
    </submittedName>
</protein>
<gene>
    <name evidence="3" type="ORF">AUN14_17275</name>
    <name evidence="2" type="ORF">FZI19_16845</name>
</gene>
<feature type="transmembrane region" description="Helical" evidence="1">
    <location>
        <begin position="65"/>
        <end position="87"/>
    </location>
</feature>
<keyword evidence="1" id="KW-0812">Transmembrane</keyword>
<reference evidence="3 4" key="1">
    <citation type="submission" date="2016-12" db="EMBL/GenBank/DDBJ databases">
        <title>Analysis of the Molecular Diversity Among Cronobacter Species Isolated from Filth Flies Using a Pan Genomic DNA Microarray.</title>
        <authorList>
            <person name="Pava-Ripoll M."/>
            <person name="Tall B."/>
            <person name="Farber J."/>
            <person name="Fanning S."/>
            <person name="Lehner A."/>
            <person name="Stephan R."/>
            <person name="Pagotto F."/>
            <person name="Iverson C."/>
            <person name="Ziobro G."/>
            <person name="Miller A."/>
            <person name="Pearson R."/>
            <person name="Yan Q."/>
            <person name="Kim M."/>
            <person name="Jeong S."/>
            <person name="Park J."/>
            <person name="Jun S."/>
            <person name="Choi H."/>
            <person name="Chung T."/>
            <person name="Yoo Y."/>
            <person name="Park E."/>
            <person name="Hwang S."/>
            <person name="Lee B."/>
            <person name="Sathyamoorthy V."/>
            <person name="Carter L."/>
            <person name="Mammel M."/>
            <person name="Jackson S."/>
            <person name="Kothary M."/>
            <person name="Patel I."/>
            <person name="Grim C."/>
            <person name="Gopinath G."/>
            <person name="Gangiredla J."/>
            <person name="Chase H."/>
        </authorList>
    </citation>
    <scope>NUCLEOTIDE SEQUENCE [LARGE SCALE GENOMIC DNA]</scope>
    <source>
        <strain evidence="3 4">MOD1-Md1s</strain>
    </source>
</reference>
<comment type="caution">
    <text evidence="3">The sequence shown here is derived from an EMBL/GenBank/DDBJ whole genome shotgun (WGS) entry which is preliminary data.</text>
</comment>
<evidence type="ECO:0000313" key="3">
    <source>
        <dbReference type="EMBL" id="PUX10770.1"/>
    </source>
</evidence>
<name>A0A2T7ANM3_9ENTR</name>
<evidence type="ECO:0000313" key="4">
    <source>
        <dbReference type="Proteomes" id="UP000244378"/>
    </source>
</evidence>
<keyword evidence="1" id="KW-0472">Membrane</keyword>
<sequence>MKKIISHFINILFCVWVLTLCMILVTELTTWQDKVVAITITLAGAHLIIALINRFLPYKIHLWSIFFETLSGPLLITGSIACIALFNPWPIKIIAMLLWIAIIFFLPLLINRHKE</sequence>
<evidence type="ECO:0000313" key="5">
    <source>
        <dbReference type="Proteomes" id="UP000469927"/>
    </source>
</evidence>
<keyword evidence="5" id="KW-1185">Reference proteome</keyword>
<keyword evidence="1" id="KW-1133">Transmembrane helix</keyword>
<dbReference type="Proteomes" id="UP000469927">
    <property type="component" value="Unassembled WGS sequence"/>
</dbReference>